<keyword evidence="1" id="KW-1133">Transmembrane helix</keyword>
<protein>
    <submittedName>
        <fullName evidence="2">Uncharacterized protein</fullName>
    </submittedName>
</protein>
<dbReference type="STRING" id="1324352.OK18_18960"/>
<evidence type="ECO:0000313" key="2">
    <source>
        <dbReference type="EMBL" id="AKK74413.1"/>
    </source>
</evidence>
<evidence type="ECO:0000256" key="1">
    <source>
        <dbReference type="SAM" id="Phobius"/>
    </source>
</evidence>
<reference evidence="2 3" key="1">
    <citation type="submission" date="2014-11" db="EMBL/GenBank/DDBJ databases">
        <authorList>
            <person name="Park G.-S."/>
            <person name="Hong S.-J."/>
            <person name="Jung B.K."/>
            <person name="Khan A.R."/>
            <person name="Kwak Y."/>
            <person name="Shin J.-H."/>
        </authorList>
    </citation>
    <scope>NUCLEOTIDE SEQUENCE [LARGE SCALE GENOMIC DNA]</scope>
    <source>
        <strain evidence="2 3">DSM 27622</strain>
    </source>
</reference>
<name>A0A0G3M8V5_CHRGL</name>
<proteinExistence type="predicted"/>
<dbReference type="KEGG" id="cgn:OK18_18960"/>
<dbReference type="PATRIC" id="fig|1324352.5.peg.3982"/>
<feature type="transmembrane region" description="Helical" evidence="1">
    <location>
        <begin position="45"/>
        <end position="66"/>
    </location>
</feature>
<organism evidence="2 3">
    <name type="scientific">Chryseobacterium gallinarum</name>
    <dbReference type="NCBI Taxonomy" id="1324352"/>
    <lineage>
        <taxon>Bacteria</taxon>
        <taxon>Pseudomonadati</taxon>
        <taxon>Bacteroidota</taxon>
        <taxon>Flavobacteriia</taxon>
        <taxon>Flavobacteriales</taxon>
        <taxon>Weeksellaceae</taxon>
        <taxon>Chryseobacterium group</taxon>
        <taxon>Chryseobacterium</taxon>
    </lineage>
</organism>
<dbReference type="Proteomes" id="UP000035213">
    <property type="component" value="Chromosome"/>
</dbReference>
<keyword evidence="1" id="KW-0472">Membrane</keyword>
<evidence type="ECO:0000313" key="3">
    <source>
        <dbReference type="Proteomes" id="UP000035213"/>
    </source>
</evidence>
<sequence>MNYCKEADSDLITAEYIPDKIKVLFSEYISSDKIVYLNFIDFKELLCVFSFVFLLFCVHKVNLVLFPGNATIEL</sequence>
<accession>A0A0G3M8V5</accession>
<dbReference type="EMBL" id="CP009928">
    <property type="protein sequence ID" value="AKK74413.1"/>
    <property type="molecule type" value="Genomic_DNA"/>
</dbReference>
<gene>
    <name evidence="2" type="ORF">OK18_18960</name>
</gene>
<keyword evidence="1" id="KW-0812">Transmembrane</keyword>
<dbReference type="AlphaFoldDB" id="A0A0G3M8V5"/>